<accession>C5B1C3</accession>
<dbReference type="EMBL" id="CP001510">
    <property type="protein sequence ID" value="ACS41724.1"/>
    <property type="molecule type" value="Genomic_DNA"/>
</dbReference>
<keyword evidence="2" id="KW-1185">Reference proteome</keyword>
<organism evidence="1 2">
    <name type="scientific">Methylorubrum extorquens (strain ATCC 14718 / DSM 1338 / JCM 2805 / NCIMB 9133 / AM1)</name>
    <name type="common">Methylobacterium extorquens</name>
    <dbReference type="NCBI Taxonomy" id="272630"/>
    <lineage>
        <taxon>Bacteria</taxon>
        <taxon>Pseudomonadati</taxon>
        <taxon>Pseudomonadota</taxon>
        <taxon>Alphaproteobacteria</taxon>
        <taxon>Hyphomicrobiales</taxon>
        <taxon>Methylobacteriaceae</taxon>
        <taxon>Methylorubrum</taxon>
    </lineage>
</organism>
<gene>
    <name evidence="1" type="ordered locus">MexAM1_META1p4067</name>
</gene>
<name>C5B1C3_METEA</name>
<dbReference type="KEGG" id="mea:Mex_1p4067"/>
<dbReference type="HOGENOM" id="CLU_2206919_0_0_5"/>
<proteinExistence type="predicted"/>
<sequence length="107" mass="12251">MTARGLAGLQRRFPSRRLAAHLYLLPDKGCKIVPAEMRYLLRLPQRLGLDKATVRDIYEAVGREAAAVSFFLQSGTIPSHHAPLLDLFLRRRRSDRRLSLVVASLWW</sequence>
<dbReference type="STRING" id="272630.MexAM1_META1p4067"/>
<reference evidence="1 2" key="1">
    <citation type="journal article" date="2009" name="PLoS ONE">
        <title>Methylobacterium genome sequences: a reference blueprint to investigate microbial metabolism of C1 compounds from natural and industrial sources.</title>
        <authorList>
            <person name="Vuilleumier S."/>
            <person name="Chistoserdova L."/>
            <person name="Lee M.-C."/>
            <person name="Bringel F."/>
            <person name="Lajus A."/>
            <person name="Zhou Y."/>
            <person name="Gourion B."/>
            <person name="Barbe V."/>
            <person name="Chang J."/>
            <person name="Cruveiller S."/>
            <person name="Dossat C."/>
            <person name="Gillett W."/>
            <person name="Gruffaz C."/>
            <person name="Haugen E."/>
            <person name="Hourcade E."/>
            <person name="Levy R."/>
            <person name="Mangenot S."/>
            <person name="Muller E."/>
            <person name="Nadalig T."/>
            <person name="Pagni M."/>
            <person name="Penny C."/>
            <person name="Peyraud R."/>
            <person name="Robinson D.G."/>
            <person name="Roche D."/>
            <person name="Rouy Z."/>
            <person name="Saenampechek C."/>
            <person name="Salvignol G."/>
            <person name="Vallenet D."/>
            <person name="Wu Z."/>
            <person name="Marx C.J."/>
            <person name="Vorholt J.A."/>
            <person name="Olson M.V."/>
            <person name="Kaul R."/>
            <person name="Weissenbach J."/>
            <person name="Medigue C."/>
            <person name="Lidstrom M.E."/>
        </authorList>
    </citation>
    <scope>NUCLEOTIDE SEQUENCE [LARGE SCALE GENOMIC DNA]</scope>
    <source>
        <strain evidence="2">ATCC 14718 / DSM 1338 / JCM 2805 / NCIMB 9133 / AM1</strain>
    </source>
</reference>
<dbReference type="Proteomes" id="UP000009081">
    <property type="component" value="Chromosome"/>
</dbReference>
<protein>
    <submittedName>
        <fullName evidence="1">Uncharacterized protein</fullName>
    </submittedName>
</protein>
<evidence type="ECO:0000313" key="2">
    <source>
        <dbReference type="Proteomes" id="UP000009081"/>
    </source>
</evidence>
<evidence type="ECO:0000313" key="1">
    <source>
        <dbReference type="EMBL" id="ACS41724.1"/>
    </source>
</evidence>
<dbReference type="AlphaFoldDB" id="C5B1C3"/>